<dbReference type="InterPro" id="IPR037176">
    <property type="entry name" value="Osmotin/thaumatin-like_sf"/>
</dbReference>
<dbReference type="SUPFAM" id="SSF49870">
    <property type="entry name" value="Osmotin, thaumatin-like protein"/>
    <property type="match status" value="1"/>
</dbReference>
<reference evidence="5" key="2">
    <citation type="submission" date="2019-10" db="EMBL/GenBank/DDBJ databases">
        <title>A de novo genome assembly of a pear dwarfing rootstock.</title>
        <authorList>
            <person name="Wang F."/>
            <person name="Wang J."/>
            <person name="Li S."/>
            <person name="Zhang Y."/>
            <person name="Fang M."/>
            <person name="Ma L."/>
            <person name="Zhao Y."/>
            <person name="Jiang S."/>
        </authorList>
    </citation>
    <scope>NUCLEOTIDE SEQUENCE [LARGE SCALE GENOMIC DNA]</scope>
</reference>
<evidence type="ECO:0000256" key="1">
    <source>
        <dbReference type="ARBA" id="ARBA00010607"/>
    </source>
</evidence>
<comment type="caution">
    <text evidence="4">The sequence shown here is derived from an EMBL/GenBank/DDBJ whole genome shotgun (WGS) entry which is preliminary data.</text>
</comment>
<dbReference type="PROSITE" id="PS51367">
    <property type="entry name" value="THAUMATIN_2"/>
    <property type="match status" value="1"/>
</dbReference>
<dbReference type="PRINTS" id="PR00347">
    <property type="entry name" value="THAUMATIN"/>
</dbReference>
<accession>A0A5N5HYK0</accession>
<sequence>MSFIQHIPITFFLLLLIPFHFTLSHAARFDVRNNCPYIVWATAIPDGGRHLNCGENWTLNVNPGTTMARIWARTNCTSTTQVMENAKPVTVEDSSNAKPMAHPKTP</sequence>
<gene>
    <name evidence="4" type="ORF">D8674_028916</name>
</gene>
<dbReference type="SMART" id="SM00205">
    <property type="entry name" value="THN"/>
    <property type="match status" value="1"/>
</dbReference>
<evidence type="ECO:0000256" key="3">
    <source>
        <dbReference type="SAM" id="SignalP"/>
    </source>
</evidence>
<dbReference type="Proteomes" id="UP000327157">
    <property type="component" value="Chromosome 6"/>
</dbReference>
<feature type="chain" id="PRO_5024389599" evidence="3">
    <location>
        <begin position="27"/>
        <end position="106"/>
    </location>
</feature>
<dbReference type="Gene3D" id="2.60.110.10">
    <property type="entry name" value="Thaumatin"/>
    <property type="match status" value="1"/>
</dbReference>
<feature type="signal peptide" evidence="3">
    <location>
        <begin position="1"/>
        <end position="26"/>
    </location>
</feature>
<dbReference type="EMBL" id="SMOL01000120">
    <property type="protein sequence ID" value="KAB2632669.1"/>
    <property type="molecule type" value="Genomic_DNA"/>
</dbReference>
<keyword evidence="5" id="KW-1185">Reference proteome</keyword>
<keyword evidence="3" id="KW-0732">Signal</keyword>
<feature type="region of interest" description="Disordered" evidence="2">
    <location>
        <begin position="87"/>
        <end position="106"/>
    </location>
</feature>
<name>A0A5N5HYK0_9ROSA</name>
<dbReference type="AlphaFoldDB" id="A0A5N5HYK0"/>
<reference evidence="4 5" key="3">
    <citation type="submission" date="2019-11" db="EMBL/GenBank/DDBJ databases">
        <title>A de novo genome assembly of a pear dwarfing rootstock.</title>
        <authorList>
            <person name="Wang F."/>
            <person name="Wang J."/>
            <person name="Li S."/>
            <person name="Zhang Y."/>
            <person name="Fang M."/>
            <person name="Ma L."/>
            <person name="Zhao Y."/>
            <person name="Jiang S."/>
        </authorList>
    </citation>
    <scope>NUCLEOTIDE SEQUENCE [LARGE SCALE GENOMIC DNA]</scope>
    <source>
        <strain evidence="4">S2</strain>
        <tissue evidence="4">Leaf</tissue>
    </source>
</reference>
<dbReference type="InterPro" id="IPR001938">
    <property type="entry name" value="Thaumatin"/>
</dbReference>
<evidence type="ECO:0000313" key="5">
    <source>
        <dbReference type="Proteomes" id="UP000327157"/>
    </source>
</evidence>
<reference evidence="4 5" key="1">
    <citation type="submission" date="2019-09" db="EMBL/GenBank/DDBJ databases">
        <authorList>
            <person name="Ou C."/>
        </authorList>
    </citation>
    <scope>NUCLEOTIDE SEQUENCE [LARGE SCALE GENOMIC DNA]</scope>
    <source>
        <strain evidence="4">S2</strain>
        <tissue evidence="4">Leaf</tissue>
    </source>
</reference>
<proteinExistence type="inferred from homology"/>
<organism evidence="4 5">
    <name type="scientific">Pyrus ussuriensis x Pyrus communis</name>
    <dbReference type="NCBI Taxonomy" id="2448454"/>
    <lineage>
        <taxon>Eukaryota</taxon>
        <taxon>Viridiplantae</taxon>
        <taxon>Streptophyta</taxon>
        <taxon>Embryophyta</taxon>
        <taxon>Tracheophyta</taxon>
        <taxon>Spermatophyta</taxon>
        <taxon>Magnoliopsida</taxon>
        <taxon>eudicotyledons</taxon>
        <taxon>Gunneridae</taxon>
        <taxon>Pentapetalae</taxon>
        <taxon>rosids</taxon>
        <taxon>fabids</taxon>
        <taxon>Rosales</taxon>
        <taxon>Rosaceae</taxon>
        <taxon>Amygdaloideae</taxon>
        <taxon>Maleae</taxon>
        <taxon>Pyrus</taxon>
    </lineage>
</organism>
<evidence type="ECO:0000313" key="4">
    <source>
        <dbReference type="EMBL" id="KAB2632669.1"/>
    </source>
</evidence>
<comment type="similarity">
    <text evidence="1">Belongs to the thaumatin family.</text>
</comment>
<protein>
    <submittedName>
        <fullName evidence="4">Uncharacterized protein</fullName>
    </submittedName>
</protein>
<dbReference type="SMR" id="A0A5N5HYK0"/>
<evidence type="ECO:0000256" key="2">
    <source>
        <dbReference type="SAM" id="MobiDB-lite"/>
    </source>
</evidence>
<dbReference type="OrthoDB" id="430315at2759"/>
<dbReference type="PANTHER" id="PTHR31048">
    <property type="entry name" value="OS03G0233200 PROTEIN"/>
    <property type="match status" value="1"/>
</dbReference>